<reference evidence="1 2" key="1">
    <citation type="submission" date="2019-05" db="EMBL/GenBank/DDBJ databases">
        <title>The metagenome of a microbial culture collection derived from dairy environment covers the genomic content of the human microbiome.</title>
        <authorList>
            <person name="Roder T."/>
            <person name="Wuthrich D."/>
            <person name="Sattari Z."/>
            <person name="Von Ah U."/>
            <person name="Bar C."/>
            <person name="Ronchi F."/>
            <person name="Macpherson A.J."/>
            <person name="Ganal-Vonarburg S.C."/>
            <person name="Bruggmann R."/>
            <person name="Vergeres G."/>
        </authorList>
    </citation>
    <scope>NUCLEOTIDE SEQUENCE [LARGE SCALE GENOMIC DNA]</scope>
    <source>
        <strain evidence="1 2">FAM 18815</strain>
    </source>
</reference>
<evidence type="ECO:0008006" key="3">
    <source>
        <dbReference type="Google" id="ProtNLM"/>
    </source>
</evidence>
<dbReference type="Proteomes" id="UP000305541">
    <property type="component" value="Unassembled WGS sequence"/>
</dbReference>
<evidence type="ECO:0000313" key="1">
    <source>
        <dbReference type="EMBL" id="TLQ04267.1"/>
    </source>
</evidence>
<dbReference type="RefSeq" id="WP_138474312.1">
    <property type="nucleotide sequence ID" value="NZ_VBTH01000008.1"/>
</dbReference>
<proteinExistence type="predicted"/>
<comment type="caution">
    <text evidence="1">The sequence shown here is derived from an EMBL/GenBank/DDBJ whole genome shotgun (WGS) entry which is preliminary data.</text>
</comment>
<name>A0A5R9BUF1_9LACO</name>
<accession>A0A5R9BUF1</accession>
<evidence type="ECO:0000313" key="2">
    <source>
        <dbReference type="Proteomes" id="UP000305541"/>
    </source>
</evidence>
<organism evidence="1 2">
    <name type="scientific">Pediococcus stilesii</name>
    <dbReference type="NCBI Taxonomy" id="331679"/>
    <lineage>
        <taxon>Bacteria</taxon>
        <taxon>Bacillati</taxon>
        <taxon>Bacillota</taxon>
        <taxon>Bacilli</taxon>
        <taxon>Lactobacillales</taxon>
        <taxon>Lactobacillaceae</taxon>
        <taxon>Pediococcus</taxon>
    </lineage>
</organism>
<protein>
    <recommendedName>
        <fullName evidence="3">Bacteriocin immunity protein</fullName>
    </recommendedName>
</protein>
<sequence length="105" mass="12252">MEISRQQMLIAKLIKLHRLMENSKQNQKLDLVVIQETTNVIDDLSDPKLNDFLIHLRINRFIRTLSNLIGFNDFYINGEARQTFEEIKQLAFEYKNSLGSAGPLM</sequence>
<dbReference type="AlphaFoldDB" id="A0A5R9BUF1"/>
<gene>
    <name evidence="1" type="ORF">FEZ51_05550</name>
</gene>
<dbReference type="EMBL" id="VBTH01000008">
    <property type="protein sequence ID" value="TLQ04267.1"/>
    <property type="molecule type" value="Genomic_DNA"/>
</dbReference>